<name>A0A084STC6_9BACT</name>
<dbReference type="Gene3D" id="3.40.50.300">
    <property type="entry name" value="P-loop containing nucleotide triphosphate hydrolases"/>
    <property type="match status" value="1"/>
</dbReference>
<dbReference type="InterPro" id="IPR050764">
    <property type="entry name" value="CbbQ/NirQ/NorQ/GpvN"/>
</dbReference>
<proteinExistence type="predicted"/>
<protein>
    <submittedName>
        <fullName evidence="2">ATPase AAA</fullName>
    </submittedName>
</protein>
<gene>
    <name evidence="2" type="ORF">Q664_20165</name>
</gene>
<dbReference type="PANTHER" id="PTHR42759">
    <property type="entry name" value="MOXR FAMILY PROTEIN"/>
    <property type="match status" value="1"/>
</dbReference>
<dbReference type="Pfam" id="PF07728">
    <property type="entry name" value="AAA_5"/>
    <property type="match status" value="1"/>
</dbReference>
<dbReference type="EMBL" id="JPMI01000132">
    <property type="protein sequence ID" value="KFA91711.1"/>
    <property type="molecule type" value="Genomic_DNA"/>
</dbReference>
<evidence type="ECO:0000259" key="1">
    <source>
        <dbReference type="Pfam" id="PF07728"/>
    </source>
</evidence>
<dbReference type="SUPFAM" id="SSF52540">
    <property type="entry name" value="P-loop containing nucleoside triphosphate hydrolases"/>
    <property type="match status" value="1"/>
</dbReference>
<dbReference type="GO" id="GO:0005524">
    <property type="term" value="F:ATP binding"/>
    <property type="evidence" value="ECO:0007669"/>
    <property type="project" value="InterPro"/>
</dbReference>
<dbReference type="InterPro" id="IPR027417">
    <property type="entry name" value="P-loop_NTPase"/>
</dbReference>
<dbReference type="InterPro" id="IPR011704">
    <property type="entry name" value="ATPase_dyneun-rel_AAA"/>
</dbReference>
<accession>A0A084STC6</accession>
<dbReference type="AlphaFoldDB" id="A0A084STC6"/>
<sequence>MLKEPAEIKYAHELEALRQNEKDEVPAAWKLSPRSVLAYIVGTKKPLTATINGAQVEVPITRKFFGDDTIVERSIVTLASERALLLVGDPGTGKSWLSEHLAAAISGCSTLTIQGTAGTTEEQIKYSWNIARIIAEGPKPENMIASPCMISMRKGAIFRFEEITRCVGDVQDALVSICSDKAIAVPELPGDAMVFARPGFNIIATANARDQGVNELSAALKRRFNYVHIPVVADQKTEVEIVRTRSKELLERYKIAARVEEPVLKLLATVFREMRNGVTAEGVNIQKPSTTLSTAEAIGVALDAAIHSRYFGSGVVGADSIGRNLVGSIVKEDLDDVKVLKEYLSLVAKKRGEGDAQWKAFYEAAISAIK</sequence>
<reference evidence="2 3" key="1">
    <citation type="submission" date="2014-07" db="EMBL/GenBank/DDBJ databases">
        <title>Draft Genome Sequence of Gephyronic Acid Producer, Cystobacter violaceus Strain Cb vi76.</title>
        <authorList>
            <person name="Stevens D.C."/>
            <person name="Young J."/>
            <person name="Carmichael R."/>
            <person name="Tan J."/>
            <person name="Taylor R.E."/>
        </authorList>
    </citation>
    <scope>NUCLEOTIDE SEQUENCE [LARGE SCALE GENOMIC DNA]</scope>
    <source>
        <strain evidence="2 3">Cb vi76</strain>
    </source>
</reference>
<dbReference type="GO" id="GO:0016887">
    <property type="term" value="F:ATP hydrolysis activity"/>
    <property type="evidence" value="ECO:0007669"/>
    <property type="project" value="InterPro"/>
</dbReference>
<organism evidence="2 3">
    <name type="scientific">Archangium violaceum Cb vi76</name>
    <dbReference type="NCBI Taxonomy" id="1406225"/>
    <lineage>
        <taxon>Bacteria</taxon>
        <taxon>Pseudomonadati</taxon>
        <taxon>Myxococcota</taxon>
        <taxon>Myxococcia</taxon>
        <taxon>Myxococcales</taxon>
        <taxon>Cystobacterineae</taxon>
        <taxon>Archangiaceae</taxon>
        <taxon>Archangium</taxon>
    </lineage>
</organism>
<evidence type="ECO:0000313" key="2">
    <source>
        <dbReference type="EMBL" id="KFA91711.1"/>
    </source>
</evidence>
<comment type="caution">
    <text evidence="2">The sequence shown here is derived from an EMBL/GenBank/DDBJ whole genome shotgun (WGS) entry which is preliminary data.</text>
</comment>
<evidence type="ECO:0000313" key="3">
    <source>
        <dbReference type="Proteomes" id="UP000028547"/>
    </source>
</evidence>
<dbReference type="PANTHER" id="PTHR42759:SF1">
    <property type="entry name" value="MAGNESIUM-CHELATASE SUBUNIT CHLD"/>
    <property type="match status" value="1"/>
</dbReference>
<dbReference type="Proteomes" id="UP000028547">
    <property type="component" value="Unassembled WGS sequence"/>
</dbReference>
<feature type="domain" description="ATPase dynein-related AAA" evidence="1">
    <location>
        <begin position="84"/>
        <end position="224"/>
    </location>
</feature>